<dbReference type="InterPro" id="IPR011042">
    <property type="entry name" value="6-blade_b-propeller_TolB-like"/>
</dbReference>
<name>A0A292Z9N1_SPHSA</name>
<evidence type="ECO:0000256" key="3">
    <source>
        <dbReference type="SAM" id="SignalP"/>
    </source>
</evidence>
<dbReference type="PANTHER" id="PTHR10680">
    <property type="entry name" value="PEPTIDYL-GLYCINE ALPHA-AMIDATING MONOOXYGENASE"/>
    <property type="match status" value="1"/>
</dbReference>
<dbReference type="AlphaFoldDB" id="A0A292Z9N1"/>
<dbReference type="RefSeq" id="WP_200887625.1">
    <property type="nucleotide sequence ID" value="NZ_BATN01000051.1"/>
</dbReference>
<dbReference type="SUPFAM" id="SSF101898">
    <property type="entry name" value="NHL repeat"/>
    <property type="match status" value="1"/>
</dbReference>
<feature type="signal peptide" evidence="3">
    <location>
        <begin position="1"/>
        <end position="22"/>
    </location>
</feature>
<evidence type="ECO:0000256" key="1">
    <source>
        <dbReference type="ARBA" id="ARBA00022729"/>
    </source>
</evidence>
<proteinExistence type="predicted"/>
<organism evidence="4 5">
    <name type="scientific">Sphingobium fuliginis (strain ATCC 27551)</name>
    <dbReference type="NCBI Taxonomy" id="336203"/>
    <lineage>
        <taxon>Bacteria</taxon>
        <taxon>Pseudomonadati</taxon>
        <taxon>Pseudomonadota</taxon>
        <taxon>Alphaproteobacteria</taxon>
        <taxon>Sphingomonadales</taxon>
        <taxon>Sphingomonadaceae</taxon>
        <taxon>Sphingobium</taxon>
    </lineage>
</organism>
<dbReference type="EMBL" id="BEWI01000030">
    <property type="protein sequence ID" value="GAY19848.1"/>
    <property type="molecule type" value="Genomic_DNA"/>
</dbReference>
<dbReference type="PANTHER" id="PTHR10680:SF28">
    <property type="entry name" value="SMP-30_GLUCONOLACTONASE_LRE-LIKE REGION DOMAIN-CONTAINING PROTEIN"/>
    <property type="match status" value="1"/>
</dbReference>
<dbReference type="Proteomes" id="UP000221538">
    <property type="component" value="Unassembled WGS sequence"/>
</dbReference>
<accession>A0A292Z9N1</accession>
<dbReference type="Gene3D" id="2.120.10.30">
    <property type="entry name" value="TolB, C-terminal domain"/>
    <property type="match status" value="2"/>
</dbReference>
<evidence type="ECO:0008006" key="6">
    <source>
        <dbReference type="Google" id="ProtNLM"/>
    </source>
</evidence>
<comment type="caution">
    <text evidence="4">The sequence shown here is derived from an EMBL/GenBank/DDBJ whole genome shotgun (WGS) entry which is preliminary data.</text>
</comment>
<keyword evidence="1 3" id="KW-0732">Signal</keyword>
<evidence type="ECO:0000313" key="5">
    <source>
        <dbReference type="Proteomes" id="UP000221538"/>
    </source>
</evidence>
<reference evidence="4 5" key="1">
    <citation type="journal article" date="2013" name="Biodegradation">
        <title>Occurrence of 4-tert-butylphenol (4-t-BP) biodegradation in an aquatic sample caused by the presence of Spirodela polyrrhiza and isolation of a 4-t-BP-utilizing bacterium.</title>
        <authorList>
            <person name="Ogata Y."/>
            <person name="Toyama T."/>
            <person name="Yu N."/>
            <person name="Wang X."/>
            <person name="Sei K."/>
            <person name="Ike M."/>
        </authorList>
    </citation>
    <scope>NUCLEOTIDE SEQUENCE [LARGE SCALE GENOMIC DNA]</scope>
    <source>
        <strain evidence="4 5">OMI</strain>
    </source>
</reference>
<feature type="chain" id="PRO_5012539052" description="NHL repeat protein" evidence="3">
    <location>
        <begin position="23"/>
        <end position="364"/>
    </location>
</feature>
<protein>
    <recommendedName>
        <fullName evidence="6">NHL repeat protein</fullName>
    </recommendedName>
</protein>
<reference evidence="4 5" key="2">
    <citation type="journal article" date="2013" name="Environ. Sci. Technol.">
        <title>The 4-tert-butylphenol-utilizing bacterium Sphingobium fuliginis OMI can degrade bisphenols via phenolic ring hydroxylation and meta-cleavage pathway.</title>
        <authorList>
            <person name="Ogata Y."/>
            <person name="Goda S."/>
            <person name="Toyama T."/>
            <person name="Sei K."/>
            <person name="Ike M."/>
        </authorList>
    </citation>
    <scope>NUCLEOTIDE SEQUENCE [LARGE SCALE GENOMIC DNA]</scope>
    <source>
        <strain evidence="4 5">OMI</strain>
    </source>
</reference>
<keyword evidence="2" id="KW-0325">Glycoprotein</keyword>
<dbReference type="GO" id="GO:0005576">
    <property type="term" value="C:extracellular region"/>
    <property type="evidence" value="ECO:0007669"/>
    <property type="project" value="TreeGrafter"/>
</dbReference>
<sequence length="364" mass="39562">MRRCFLAMAMLIGCIGSAPVPAQKPAADAPRFEPDAQWPRPLPGNWILGQVSGVAVDKDDNVWIIQRPGSLLDDEKGAQKSPPESLCCSAAPPVMKFDQQGNLLAAWGGAGQGHPWVQMEHGIHVDDAGHVFIAGNLDGDQVLEFTGDGKFIRQFGADDGTKGSNSTTRLGRPAHMMTDSAANELYVADGYGNRRVIVFDLSTGAYKRHWGGSGSVPNDDKLPPYSPASVSQGFNNPVHCVRIARDGLVYVCDRANDRIQVFRKDGSYVREFKVEPQTLGSGSVWDLVLSEDAAQRYIFVADGGNGQVVTLLRQTGASVTKWGRAGRQPGQFKSIHNIAIDSKGNLYTAEVGYGRRVQRFKRQH</sequence>
<evidence type="ECO:0000256" key="2">
    <source>
        <dbReference type="ARBA" id="ARBA00023180"/>
    </source>
</evidence>
<evidence type="ECO:0000313" key="4">
    <source>
        <dbReference type="EMBL" id="GAY19848.1"/>
    </source>
</evidence>
<gene>
    <name evidence="4" type="ORF">SFOMI_0369</name>
</gene>